<dbReference type="SMART" id="SM00273">
    <property type="entry name" value="ENTH"/>
    <property type="match status" value="1"/>
</dbReference>
<dbReference type="Gene3D" id="1.20.58.150">
    <property type="entry name" value="ANTH domain"/>
    <property type="match status" value="1"/>
</dbReference>
<dbReference type="GO" id="GO:0030136">
    <property type="term" value="C:clathrin-coated vesicle"/>
    <property type="evidence" value="ECO:0007669"/>
    <property type="project" value="InterPro"/>
</dbReference>
<dbReference type="OrthoDB" id="44015at2759"/>
<feature type="compositionally biased region" description="Polar residues" evidence="2">
    <location>
        <begin position="461"/>
        <end position="470"/>
    </location>
</feature>
<evidence type="ECO:0000313" key="6">
    <source>
        <dbReference type="WBParaSite" id="HNAJ_0000213401-mRNA-1"/>
    </source>
</evidence>
<protein>
    <submittedName>
        <fullName evidence="6">ENTH domain-containing protein</fullName>
    </submittedName>
</protein>
<dbReference type="GO" id="GO:0016185">
    <property type="term" value="P:synaptic vesicle budding from presynaptic endocytic zone membrane"/>
    <property type="evidence" value="ECO:0007669"/>
    <property type="project" value="TreeGrafter"/>
</dbReference>
<dbReference type="Pfam" id="PF07651">
    <property type="entry name" value="ANTH"/>
    <property type="match status" value="1"/>
</dbReference>
<feature type="compositionally biased region" description="Polar residues" evidence="2">
    <location>
        <begin position="295"/>
        <end position="314"/>
    </location>
</feature>
<dbReference type="STRING" id="102285.A0A0R3T4Z6"/>
<dbReference type="InterPro" id="IPR011417">
    <property type="entry name" value="ANTH_dom"/>
</dbReference>
<feature type="region of interest" description="Disordered" evidence="2">
    <location>
        <begin position="234"/>
        <end position="531"/>
    </location>
</feature>
<dbReference type="InterPro" id="IPR013809">
    <property type="entry name" value="ENTH"/>
</dbReference>
<dbReference type="GO" id="GO:0072583">
    <property type="term" value="P:clathrin-dependent endocytosis"/>
    <property type="evidence" value="ECO:0007669"/>
    <property type="project" value="InterPro"/>
</dbReference>
<dbReference type="InterPro" id="IPR014712">
    <property type="entry name" value="ANTH_dom_sf"/>
</dbReference>
<feature type="compositionally biased region" description="Basic and acidic residues" evidence="2">
    <location>
        <begin position="471"/>
        <end position="485"/>
    </location>
</feature>
<dbReference type="WBParaSite" id="HNAJ_0000213401-mRNA-1">
    <property type="protein sequence ID" value="HNAJ_0000213401-mRNA-1"/>
    <property type="gene ID" value="HNAJ_0000213401"/>
</dbReference>
<reference evidence="4 5" key="2">
    <citation type="submission" date="2018-11" db="EMBL/GenBank/DDBJ databases">
        <authorList>
            <consortium name="Pathogen Informatics"/>
        </authorList>
    </citation>
    <scope>NUCLEOTIDE SEQUENCE [LARGE SCALE GENOMIC DNA]</scope>
</reference>
<evidence type="ECO:0000256" key="1">
    <source>
        <dbReference type="ARBA" id="ARBA00008011"/>
    </source>
</evidence>
<dbReference type="Proteomes" id="UP000278807">
    <property type="component" value="Unassembled WGS sequence"/>
</dbReference>
<sequence>MTAKMAGKMAKQLAGSGTGQSLMDRVTQAKYSLAGSALGKVIAKASTEELIAPKKKHLENLVRMSNEPNVSIPLLVNFLLERTREKSWVIVFKSLITTHHLLNYGNELLKALPVLRDQLNVLFEFEATEKDLNNLIINSAYILLYKDLIRLFASYNEGMMNLVEKYFSMKRSQCKTALELYQDFPNIMTKVDEFLTVAEHLGIGDKESMGLHPVPPQILEAMEQHLALLQKKKKPNGQLDDEEEEPAKTPEEHHTSSKPPLPKSKPHASPAHPKSPARPGTSPKVAASKTKPVEQESNSALLATLADFTSTADSSHIAPSLTEVIVTDPDGEQKEPEEEGDDGLPVNEEDHDHQEDEEKAESREETRREDEEEYEDDEQNSSDGLPSEQQQAIIAAATSHFIQSADRTNQAVKSSVALTPRQTRKFTNESEGGDGARPVSSSRSRSPSPARPPPPHIASSVNPTPSSEHSSPVHEKPDPEAKADIAIDDLLGFGDDIPLAQPPTSVPFVASVSKPPATSESKPHSVRIVNP</sequence>
<name>A0A0R3T4Z6_RODNA</name>
<dbReference type="EMBL" id="UZAE01000982">
    <property type="protein sequence ID" value="VDN97992.1"/>
    <property type="molecule type" value="Genomic_DNA"/>
</dbReference>
<dbReference type="InterPro" id="IPR045192">
    <property type="entry name" value="AP180-like"/>
</dbReference>
<organism evidence="6">
    <name type="scientific">Rodentolepis nana</name>
    <name type="common">Dwarf tapeworm</name>
    <name type="synonym">Hymenolepis nana</name>
    <dbReference type="NCBI Taxonomy" id="102285"/>
    <lineage>
        <taxon>Eukaryota</taxon>
        <taxon>Metazoa</taxon>
        <taxon>Spiralia</taxon>
        <taxon>Lophotrochozoa</taxon>
        <taxon>Platyhelminthes</taxon>
        <taxon>Cestoda</taxon>
        <taxon>Eucestoda</taxon>
        <taxon>Cyclophyllidea</taxon>
        <taxon>Hymenolepididae</taxon>
        <taxon>Rodentolepis</taxon>
    </lineage>
</organism>
<feature type="compositionally biased region" description="Polar residues" evidence="2">
    <location>
        <begin position="400"/>
        <end position="421"/>
    </location>
</feature>
<proteinExistence type="inferred from homology"/>
<gene>
    <name evidence="4" type="ORF">HNAJ_LOCUS2133</name>
</gene>
<accession>A0A0R3T4Z6</accession>
<dbReference type="GO" id="GO:0005546">
    <property type="term" value="F:phosphatidylinositol-4,5-bisphosphate binding"/>
    <property type="evidence" value="ECO:0007669"/>
    <property type="project" value="TreeGrafter"/>
</dbReference>
<keyword evidence="5" id="KW-1185">Reference proteome</keyword>
<evidence type="ECO:0000256" key="2">
    <source>
        <dbReference type="SAM" id="MobiDB-lite"/>
    </source>
</evidence>
<reference evidence="6" key="1">
    <citation type="submission" date="2017-02" db="UniProtKB">
        <authorList>
            <consortium name="WormBaseParasite"/>
        </authorList>
    </citation>
    <scope>IDENTIFICATION</scope>
</reference>
<dbReference type="PANTHER" id="PTHR22951">
    <property type="entry name" value="CLATHRIN ASSEMBLY PROTEIN"/>
    <property type="match status" value="1"/>
</dbReference>
<comment type="similarity">
    <text evidence="1">Belongs to the PICALM/SNAP91 family.</text>
</comment>
<feature type="compositionally biased region" description="Acidic residues" evidence="2">
    <location>
        <begin position="370"/>
        <end position="380"/>
    </location>
</feature>
<dbReference type="GO" id="GO:0098894">
    <property type="term" value="C:extrinsic component of presynaptic endocytic zone membrane"/>
    <property type="evidence" value="ECO:0007669"/>
    <property type="project" value="TreeGrafter"/>
</dbReference>
<dbReference type="GO" id="GO:0005545">
    <property type="term" value="F:1-phosphatidylinositol binding"/>
    <property type="evidence" value="ECO:0007669"/>
    <property type="project" value="InterPro"/>
</dbReference>
<feature type="domain" description="ENTH" evidence="3">
    <location>
        <begin position="30"/>
        <end position="173"/>
    </location>
</feature>
<dbReference type="PROSITE" id="PS50942">
    <property type="entry name" value="ENTH"/>
    <property type="match status" value="1"/>
</dbReference>
<dbReference type="GO" id="GO:0032050">
    <property type="term" value="F:clathrin heavy chain binding"/>
    <property type="evidence" value="ECO:0007669"/>
    <property type="project" value="TreeGrafter"/>
</dbReference>
<evidence type="ECO:0000259" key="3">
    <source>
        <dbReference type="PROSITE" id="PS50942"/>
    </source>
</evidence>
<dbReference type="PANTHER" id="PTHR22951:SF5">
    <property type="entry name" value="PHOSPHATIDYLINOSITOL-BINDING CLATHRIN ASSEMBLY PROTEIN LAP"/>
    <property type="match status" value="1"/>
</dbReference>
<dbReference type="SUPFAM" id="SSF48464">
    <property type="entry name" value="ENTH/VHS domain"/>
    <property type="match status" value="1"/>
</dbReference>
<feature type="compositionally biased region" description="Polar residues" evidence="2">
    <location>
        <begin position="381"/>
        <end position="392"/>
    </location>
</feature>
<feature type="compositionally biased region" description="Basic and acidic residues" evidence="2">
    <location>
        <begin position="348"/>
        <end position="369"/>
    </location>
</feature>
<dbReference type="GO" id="GO:0000149">
    <property type="term" value="F:SNARE binding"/>
    <property type="evidence" value="ECO:0007669"/>
    <property type="project" value="TreeGrafter"/>
</dbReference>
<feature type="compositionally biased region" description="Low complexity" evidence="2">
    <location>
        <begin position="436"/>
        <end position="448"/>
    </location>
</feature>
<dbReference type="GO" id="GO:0008021">
    <property type="term" value="C:synaptic vesicle"/>
    <property type="evidence" value="ECO:0007669"/>
    <property type="project" value="TreeGrafter"/>
</dbReference>
<evidence type="ECO:0000313" key="5">
    <source>
        <dbReference type="Proteomes" id="UP000278807"/>
    </source>
</evidence>
<evidence type="ECO:0000313" key="4">
    <source>
        <dbReference type="EMBL" id="VDN97992.1"/>
    </source>
</evidence>
<dbReference type="SUPFAM" id="SSF89009">
    <property type="entry name" value="GAT-like domain"/>
    <property type="match status" value="1"/>
</dbReference>
<dbReference type="GO" id="GO:0048268">
    <property type="term" value="P:clathrin coat assembly"/>
    <property type="evidence" value="ECO:0007669"/>
    <property type="project" value="InterPro"/>
</dbReference>
<feature type="compositionally biased region" description="Basic and acidic residues" evidence="2">
    <location>
        <begin position="246"/>
        <end position="255"/>
    </location>
</feature>
<dbReference type="InterPro" id="IPR008942">
    <property type="entry name" value="ENTH_VHS"/>
</dbReference>
<dbReference type="GO" id="GO:0005905">
    <property type="term" value="C:clathrin-coated pit"/>
    <property type="evidence" value="ECO:0007669"/>
    <property type="project" value="TreeGrafter"/>
</dbReference>
<dbReference type="AlphaFoldDB" id="A0A0R3T4Z6"/>